<sequence length="217" mass="25351">MGTGNASTLKDNNSNAADLPTEIKSPEKFLGPKKLCKKCKQEHSSKILEITLSTSSTPLFSQFRKKKPCNCNRYEWKAYKMNYFTVRPYFSSPKSDHTRVIEIRFQCKTCKLLFVLSVSFASLPPPSSVEYHFGEYAQFEYWFQTVSIDLSYEKFMAAYFSFCKVKDSEIKKEVKKYASDLWYQLIIKDMQPEEEVEEDVPEKECECCKEKKKVESK</sequence>
<reference evidence="2" key="1">
    <citation type="submission" date="2022-11" db="UniProtKB">
        <authorList>
            <consortium name="WormBaseParasite"/>
        </authorList>
    </citation>
    <scope>IDENTIFICATION</scope>
</reference>
<organism evidence="1 2">
    <name type="scientific">Panagrolaimus sp. ES5</name>
    <dbReference type="NCBI Taxonomy" id="591445"/>
    <lineage>
        <taxon>Eukaryota</taxon>
        <taxon>Metazoa</taxon>
        <taxon>Ecdysozoa</taxon>
        <taxon>Nematoda</taxon>
        <taxon>Chromadorea</taxon>
        <taxon>Rhabditida</taxon>
        <taxon>Tylenchina</taxon>
        <taxon>Panagrolaimomorpha</taxon>
        <taxon>Panagrolaimoidea</taxon>
        <taxon>Panagrolaimidae</taxon>
        <taxon>Panagrolaimus</taxon>
    </lineage>
</organism>
<accession>A0AC34GHM5</accession>
<protein>
    <submittedName>
        <fullName evidence="2">Uncharacterized protein</fullName>
    </submittedName>
</protein>
<evidence type="ECO:0000313" key="1">
    <source>
        <dbReference type="Proteomes" id="UP000887579"/>
    </source>
</evidence>
<proteinExistence type="predicted"/>
<dbReference type="WBParaSite" id="ES5_v2.g29060.t1">
    <property type="protein sequence ID" value="ES5_v2.g29060.t1"/>
    <property type="gene ID" value="ES5_v2.g29060"/>
</dbReference>
<evidence type="ECO:0000313" key="2">
    <source>
        <dbReference type="WBParaSite" id="ES5_v2.g29060.t1"/>
    </source>
</evidence>
<name>A0AC34GHM5_9BILA</name>
<dbReference type="Proteomes" id="UP000887579">
    <property type="component" value="Unplaced"/>
</dbReference>